<dbReference type="Proteomes" id="UP000323454">
    <property type="component" value="Unassembled WGS sequence"/>
</dbReference>
<evidence type="ECO:0000256" key="4">
    <source>
        <dbReference type="ARBA" id="ARBA00022989"/>
    </source>
</evidence>
<dbReference type="Pfam" id="PF00482">
    <property type="entry name" value="T2SSF"/>
    <property type="match status" value="1"/>
</dbReference>
<feature type="domain" description="Type II secretion system protein GspF" evidence="7">
    <location>
        <begin position="115"/>
        <end position="234"/>
    </location>
</feature>
<protein>
    <submittedName>
        <fullName evidence="8">Type II secretion system protein</fullName>
    </submittedName>
</protein>
<evidence type="ECO:0000256" key="1">
    <source>
        <dbReference type="ARBA" id="ARBA00004651"/>
    </source>
</evidence>
<reference evidence="8 9" key="2">
    <citation type="submission" date="2019-09" db="EMBL/GenBank/DDBJ databases">
        <authorList>
            <person name="Jin C."/>
        </authorList>
    </citation>
    <scope>NUCLEOTIDE SEQUENCE [LARGE SCALE GENOMIC DNA]</scope>
    <source>
        <strain evidence="8 9">AN110305</strain>
    </source>
</reference>
<dbReference type="EMBL" id="VUOB01000022">
    <property type="protein sequence ID" value="KAA2262275.1"/>
    <property type="molecule type" value="Genomic_DNA"/>
</dbReference>
<evidence type="ECO:0000313" key="8">
    <source>
        <dbReference type="EMBL" id="KAA2262275.1"/>
    </source>
</evidence>
<dbReference type="PANTHER" id="PTHR35007">
    <property type="entry name" value="INTEGRAL MEMBRANE PROTEIN-RELATED"/>
    <property type="match status" value="1"/>
</dbReference>
<keyword evidence="5 6" id="KW-0472">Membrane</keyword>
<keyword evidence="9" id="KW-1185">Reference proteome</keyword>
<name>A0A5B2XGU8_9PSEU</name>
<accession>A0A5B2XGU8</accession>
<keyword evidence="2" id="KW-1003">Cell membrane</keyword>
<evidence type="ECO:0000256" key="6">
    <source>
        <dbReference type="SAM" id="Phobius"/>
    </source>
</evidence>
<feature type="transmembrane region" description="Helical" evidence="6">
    <location>
        <begin position="53"/>
        <end position="86"/>
    </location>
</feature>
<dbReference type="PANTHER" id="PTHR35007:SF3">
    <property type="entry name" value="POSSIBLE CONSERVED ALANINE RICH MEMBRANE PROTEIN"/>
    <property type="match status" value="1"/>
</dbReference>
<dbReference type="RefSeq" id="WP_149849858.1">
    <property type="nucleotide sequence ID" value="NZ_VUOB01000022.1"/>
</dbReference>
<keyword evidence="3 6" id="KW-0812">Transmembrane</keyword>
<gene>
    <name evidence="8" type="ORF">F0L68_13410</name>
</gene>
<reference evidence="8 9" key="1">
    <citation type="submission" date="2019-09" db="EMBL/GenBank/DDBJ databases">
        <title>Goodfellowia gen. nov., a new genus of the Pseudonocardineae related to Actinoalloteichus, containing Goodfellowia coeruleoviolacea gen. nov., comb. nov. gen. nov., comb. nov.</title>
        <authorList>
            <person name="Labeda D."/>
        </authorList>
    </citation>
    <scope>NUCLEOTIDE SEQUENCE [LARGE SCALE GENOMIC DNA]</scope>
    <source>
        <strain evidence="8 9">AN110305</strain>
    </source>
</reference>
<evidence type="ECO:0000256" key="5">
    <source>
        <dbReference type="ARBA" id="ARBA00023136"/>
    </source>
</evidence>
<dbReference type="InterPro" id="IPR018076">
    <property type="entry name" value="T2SS_GspF_dom"/>
</dbReference>
<evidence type="ECO:0000256" key="2">
    <source>
        <dbReference type="ARBA" id="ARBA00022475"/>
    </source>
</evidence>
<dbReference type="AlphaFoldDB" id="A0A5B2XGU8"/>
<evidence type="ECO:0000256" key="3">
    <source>
        <dbReference type="ARBA" id="ARBA00022692"/>
    </source>
</evidence>
<feature type="transmembrane region" description="Helical" evidence="6">
    <location>
        <begin position="215"/>
        <end position="241"/>
    </location>
</feature>
<evidence type="ECO:0000313" key="9">
    <source>
        <dbReference type="Proteomes" id="UP000323454"/>
    </source>
</evidence>
<comment type="caution">
    <text evidence="8">The sequence shown here is derived from an EMBL/GenBank/DDBJ whole genome shotgun (WGS) entry which is preliminary data.</text>
</comment>
<dbReference type="GO" id="GO:0005886">
    <property type="term" value="C:plasma membrane"/>
    <property type="evidence" value="ECO:0007669"/>
    <property type="project" value="UniProtKB-SubCell"/>
</dbReference>
<keyword evidence="4 6" id="KW-1133">Transmembrane helix</keyword>
<comment type="subcellular location">
    <subcellularLocation>
        <location evidence="1">Cell membrane</location>
        <topology evidence="1">Multi-pass membrane protein</topology>
    </subcellularLocation>
</comment>
<sequence length="250" mass="24607">MSQSALAALCLAVAVGLVPGSPVASGRVASICGQDGTASAQARGGAGPWLSVVAAVVVAIVAVVLLGGVTGAVLGTVLGAGSFAAFRWLTARRPQARSRAGRRPVDPLAVAARWDLLAACLLAGLPVPTAVHAVADGAPAPIGGVLRHVGELLMLGADPVAAWAPALRHAETAALARSARRTARSGAALAGAAVDLAAEVRAAAIDHAEARAQRAAVLIVGPLGLCFLPAFLCLGVLPVVIELIGGLLTA</sequence>
<evidence type="ECO:0000259" key="7">
    <source>
        <dbReference type="Pfam" id="PF00482"/>
    </source>
</evidence>
<proteinExistence type="predicted"/>
<dbReference type="OrthoDB" id="3267562at2"/>
<organism evidence="8 9">
    <name type="scientific">Solihabitans fulvus</name>
    <dbReference type="NCBI Taxonomy" id="1892852"/>
    <lineage>
        <taxon>Bacteria</taxon>
        <taxon>Bacillati</taxon>
        <taxon>Actinomycetota</taxon>
        <taxon>Actinomycetes</taxon>
        <taxon>Pseudonocardiales</taxon>
        <taxon>Pseudonocardiaceae</taxon>
        <taxon>Solihabitans</taxon>
    </lineage>
</organism>